<dbReference type="Proteomes" id="UP000823849">
    <property type="component" value="Unassembled WGS sequence"/>
</dbReference>
<reference evidence="1" key="1">
    <citation type="journal article" date="2021" name="PeerJ">
        <title>Extensive microbial diversity within the chicken gut microbiome revealed by metagenomics and culture.</title>
        <authorList>
            <person name="Gilroy R."/>
            <person name="Ravi A."/>
            <person name="Getino M."/>
            <person name="Pursley I."/>
            <person name="Horton D.L."/>
            <person name="Alikhan N.F."/>
            <person name="Baker D."/>
            <person name="Gharbi K."/>
            <person name="Hall N."/>
            <person name="Watson M."/>
            <person name="Adriaenssens E.M."/>
            <person name="Foster-Nyarko E."/>
            <person name="Jarju S."/>
            <person name="Secka A."/>
            <person name="Antonio M."/>
            <person name="Oren A."/>
            <person name="Chaudhuri R.R."/>
            <person name="La Ragione R."/>
            <person name="Hildebrand F."/>
            <person name="Pallen M.J."/>
        </authorList>
    </citation>
    <scope>NUCLEOTIDE SEQUENCE</scope>
    <source>
        <strain evidence="1">CHK185-5351</strain>
    </source>
</reference>
<comment type="caution">
    <text evidence="1">The sequence shown here is derived from an EMBL/GenBank/DDBJ whole genome shotgun (WGS) entry which is preliminary data.</text>
</comment>
<proteinExistence type="predicted"/>
<dbReference type="AlphaFoldDB" id="A0A9D2SM94"/>
<sequence length="108" mass="11696">MIRKQRQQAGNLCSGLLPLFCSLVSFRFTVPALSLSVFRNWLFGEPAGYRLNAEIDKGSDAFNGEASFCHVINSLFCLTDRPVLSTSFSAGLQSGFSAGLQSSFSASF</sequence>
<evidence type="ECO:0000313" key="2">
    <source>
        <dbReference type="Proteomes" id="UP000823849"/>
    </source>
</evidence>
<name>A0A9D2SM94_9FIRM</name>
<reference evidence="1" key="2">
    <citation type="submission" date="2021-04" db="EMBL/GenBank/DDBJ databases">
        <authorList>
            <person name="Gilroy R."/>
        </authorList>
    </citation>
    <scope>NUCLEOTIDE SEQUENCE</scope>
    <source>
        <strain evidence="1">CHK185-5351</strain>
    </source>
</reference>
<accession>A0A9D2SM94</accession>
<gene>
    <name evidence="1" type="ORF">H9705_01785</name>
</gene>
<protein>
    <submittedName>
        <fullName evidence="1">Uncharacterized protein</fullName>
    </submittedName>
</protein>
<dbReference type="EMBL" id="DWWU01000009">
    <property type="protein sequence ID" value="HJC14547.1"/>
    <property type="molecule type" value="Genomic_DNA"/>
</dbReference>
<organism evidence="1 2">
    <name type="scientific">Candidatus Fusicatenibacter intestinigallinarum</name>
    <dbReference type="NCBI Taxonomy" id="2838598"/>
    <lineage>
        <taxon>Bacteria</taxon>
        <taxon>Bacillati</taxon>
        <taxon>Bacillota</taxon>
        <taxon>Clostridia</taxon>
        <taxon>Lachnospirales</taxon>
        <taxon>Lachnospiraceae</taxon>
        <taxon>Fusicatenibacter</taxon>
    </lineage>
</organism>
<evidence type="ECO:0000313" key="1">
    <source>
        <dbReference type="EMBL" id="HJC14547.1"/>
    </source>
</evidence>